<dbReference type="EMBL" id="AVOT02075730">
    <property type="protein sequence ID" value="MBW0564370.1"/>
    <property type="molecule type" value="Genomic_DNA"/>
</dbReference>
<proteinExistence type="predicted"/>
<sequence>MIKIQELIRPWKIVHMDWVTCLPPGGNRSYNSCLVIVDRFSKTTIIFPCHKDDTAMDTALLIWNRVVSWTGIFANIINDIDPKFNSALWKNLHPCFGTKLSFSTAYQTQTDGLAERMIQNLGEMVRGFCAYDLEFKDCDGFTHYWCTLLPALELEYKTYIHSSTNQTPDILEEGWNSRLPQDSLRKDLVEIHPTVAIFKGILEKHIKNAVRFMED</sequence>
<accession>A0A9Q3JMT7</accession>
<dbReference type="PANTHER" id="PTHR37984:SF5">
    <property type="entry name" value="PROTEIN NYNRIN-LIKE"/>
    <property type="match status" value="1"/>
</dbReference>
<evidence type="ECO:0000313" key="4">
    <source>
        <dbReference type="Proteomes" id="UP000765509"/>
    </source>
</evidence>
<dbReference type="PROSITE" id="PS50994">
    <property type="entry name" value="INTEGRASE"/>
    <property type="match status" value="1"/>
</dbReference>
<dbReference type="AlphaFoldDB" id="A0A9Q3JMT7"/>
<evidence type="ECO:0000313" key="3">
    <source>
        <dbReference type="EMBL" id="MBW0564370.1"/>
    </source>
</evidence>
<dbReference type="InterPro" id="IPR001584">
    <property type="entry name" value="Integrase_cat-core"/>
</dbReference>
<evidence type="ECO:0000256" key="1">
    <source>
        <dbReference type="ARBA" id="ARBA00022884"/>
    </source>
</evidence>
<dbReference type="Gene3D" id="3.30.420.10">
    <property type="entry name" value="Ribonuclease H-like superfamily/Ribonuclease H"/>
    <property type="match status" value="1"/>
</dbReference>
<evidence type="ECO:0000259" key="2">
    <source>
        <dbReference type="PROSITE" id="PS50994"/>
    </source>
</evidence>
<reference evidence="3" key="1">
    <citation type="submission" date="2021-03" db="EMBL/GenBank/DDBJ databases">
        <title>Draft genome sequence of rust myrtle Austropuccinia psidii MF-1, a brazilian biotype.</title>
        <authorList>
            <person name="Quecine M.C."/>
            <person name="Pachon D.M.R."/>
            <person name="Bonatelli M.L."/>
            <person name="Correr F.H."/>
            <person name="Franceschini L.M."/>
            <person name="Leite T.F."/>
            <person name="Margarido G.R.A."/>
            <person name="Almeida C.A."/>
            <person name="Ferrarezi J.A."/>
            <person name="Labate C.A."/>
        </authorList>
    </citation>
    <scope>NUCLEOTIDE SEQUENCE</scope>
    <source>
        <strain evidence="3">MF-1</strain>
    </source>
</reference>
<protein>
    <recommendedName>
        <fullName evidence="2">Integrase catalytic domain-containing protein</fullName>
    </recommendedName>
</protein>
<dbReference type="SUPFAM" id="SSF53098">
    <property type="entry name" value="Ribonuclease H-like"/>
    <property type="match status" value="1"/>
</dbReference>
<keyword evidence="4" id="KW-1185">Reference proteome</keyword>
<dbReference type="PANTHER" id="PTHR37984">
    <property type="entry name" value="PROTEIN CBG26694"/>
    <property type="match status" value="1"/>
</dbReference>
<dbReference type="GO" id="GO:0015074">
    <property type="term" value="P:DNA integration"/>
    <property type="evidence" value="ECO:0007669"/>
    <property type="project" value="InterPro"/>
</dbReference>
<dbReference type="GO" id="GO:0003723">
    <property type="term" value="F:RNA binding"/>
    <property type="evidence" value="ECO:0007669"/>
    <property type="project" value="UniProtKB-KW"/>
</dbReference>
<dbReference type="InterPro" id="IPR012337">
    <property type="entry name" value="RNaseH-like_sf"/>
</dbReference>
<organism evidence="3 4">
    <name type="scientific">Austropuccinia psidii MF-1</name>
    <dbReference type="NCBI Taxonomy" id="1389203"/>
    <lineage>
        <taxon>Eukaryota</taxon>
        <taxon>Fungi</taxon>
        <taxon>Dikarya</taxon>
        <taxon>Basidiomycota</taxon>
        <taxon>Pucciniomycotina</taxon>
        <taxon>Pucciniomycetes</taxon>
        <taxon>Pucciniales</taxon>
        <taxon>Sphaerophragmiaceae</taxon>
        <taxon>Austropuccinia</taxon>
    </lineage>
</organism>
<dbReference type="InterPro" id="IPR050951">
    <property type="entry name" value="Retrovirus_Pol_polyprotein"/>
</dbReference>
<gene>
    <name evidence="3" type="ORF">O181_104085</name>
</gene>
<dbReference type="Proteomes" id="UP000765509">
    <property type="component" value="Unassembled WGS sequence"/>
</dbReference>
<dbReference type="GO" id="GO:0005634">
    <property type="term" value="C:nucleus"/>
    <property type="evidence" value="ECO:0007669"/>
    <property type="project" value="UniProtKB-ARBA"/>
</dbReference>
<comment type="caution">
    <text evidence="3">The sequence shown here is derived from an EMBL/GenBank/DDBJ whole genome shotgun (WGS) entry which is preliminary data.</text>
</comment>
<dbReference type="InterPro" id="IPR036397">
    <property type="entry name" value="RNaseH_sf"/>
</dbReference>
<name>A0A9Q3JMT7_9BASI</name>
<feature type="domain" description="Integrase catalytic" evidence="2">
    <location>
        <begin position="6"/>
        <end position="176"/>
    </location>
</feature>
<keyword evidence="1" id="KW-0694">RNA-binding</keyword>